<protein>
    <recommendedName>
        <fullName evidence="3">Tubby C-terminal domain-containing protein</fullName>
    </recommendedName>
</protein>
<dbReference type="Pfam" id="PF04525">
    <property type="entry name" value="LOR"/>
    <property type="match status" value="1"/>
</dbReference>
<dbReference type="AlphaFoldDB" id="A0A6U1JZ67"/>
<evidence type="ECO:0008006" key="3">
    <source>
        <dbReference type="Google" id="ProtNLM"/>
    </source>
</evidence>
<proteinExistence type="predicted"/>
<evidence type="ECO:0000313" key="2">
    <source>
        <dbReference type="EMBL" id="CAD9214013.1"/>
    </source>
</evidence>
<gene>
    <name evidence="1" type="ORF">TCHU04912_LOCUS16244</name>
    <name evidence="2" type="ORF">TCHU04912_LOCUS16252</name>
</gene>
<evidence type="ECO:0000313" key="1">
    <source>
        <dbReference type="EMBL" id="CAD9214005.1"/>
    </source>
</evidence>
<name>A0A6U1JZ67_9CHLO</name>
<accession>A0A6U1JZ67</accession>
<dbReference type="EMBL" id="HBGG01031137">
    <property type="protein sequence ID" value="CAD9214013.1"/>
    <property type="molecule type" value="Transcribed_RNA"/>
</dbReference>
<reference evidence="2" key="1">
    <citation type="submission" date="2021-01" db="EMBL/GenBank/DDBJ databases">
        <authorList>
            <person name="Corre E."/>
            <person name="Pelletier E."/>
            <person name="Niang G."/>
            <person name="Scheremetjew M."/>
            <person name="Finn R."/>
            <person name="Kale V."/>
            <person name="Holt S."/>
            <person name="Cochrane G."/>
            <person name="Meng A."/>
            <person name="Brown T."/>
            <person name="Cohen L."/>
        </authorList>
    </citation>
    <scope>NUCLEOTIDE SEQUENCE</scope>
    <source>
        <strain evidence="2">PLY429</strain>
    </source>
</reference>
<dbReference type="InterPro" id="IPR007612">
    <property type="entry name" value="LOR"/>
</dbReference>
<dbReference type="EMBL" id="HBGG01031126">
    <property type="protein sequence ID" value="CAD9214005.1"/>
    <property type="molecule type" value="Transcribed_RNA"/>
</dbReference>
<organism evidence="2">
    <name type="scientific">Tetraselmis chuii</name>
    <dbReference type="NCBI Taxonomy" id="63592"/>
    <lineage>
        <taxon>Eukaryota</taxon>
        <taxon>Viridiplantae</taxon>
        <taxon>Chlorophyta</taxon>
        <taxon>core chlorophytes</taxon>
        <taxon>Chlorodendrophyceae</taxon>
        <taxon>Chlorodendrales</taxon>
        <taxon>Chlorodendraceae</taxon>
        <taxon>Tetraselmis</taxon>
    </lineage>
</organism>
<dbReference type="InterPro" id="IPR038595">
    <property type="entry name" value="LOR_sf"/>
</dbReference>
<sequence>MGADQSKARAAEEEKKPVKLQSWPPGGLVVLGPDYVFGGDQPVTLRLKEDWWNGYTHAIREVNTEEVCFQTEGRRGGVGWLRQVYTRTGAKAFGMKKVETSATQGSETFYSPTGEQLSRVFVSAGATKAVMRARVNNLMQGGTPYVLTYELVYRDKQGTIYISEPDKQKEHRVAVAAVHYKMPGVEKTKGEYFLTLAPGIDASILVAICMSLDEARRGVRGY</sequence>
<dbReference type="Gene3D" id="2.40.160.200">
    <property type="entry name" value="LURP1-related"/>
    <property type="match status" value="1"/>
</dbReference>